<dbReference type="Proteomes" id="UP000254424">
    <property type="component" value="Unassembled WGS sequence"/>
</dbReference>
<feature type="transmembrane region" description="Helical" evidence="8">
    <location>
        <begin position="127"/>
        <end position="145"/>
    </location>
</feature>
<dbReference type="GO" id="GO:0008324">
    <property type="term" value="F:monoatomic cation transmembrane transporter activity"/>
    <property type="evidence" value="ECO:0007669"/>
    <property type="project" value="InterPro"/>
</dbReference>
<evidence type="ECO:0000313" key="17">
    <source>
        <dbReference type="Proteomes" id="UP000291917"/>
    </source>
</evidence>
<feature type="transmembrane region" description="Helical" evidence="8">
    <location>
        <begin position="90"/>
        <end position="107"/>
    </location>
</feature>
<feature type="transmembrane region" description="Helical" evidence="8">
    <location>
        <begin position="215"/>
        <end position="242"/>
    </location>
</feature>
<keyword evidence="6" id="KW-0406">Ion transport</keyword>
<keyword evidence="18" id="KW-1185">Reference proteome</keyword>
<feature type="transmembrane region" description="Helical" evidence="8">
    <location>
        <begin position="541"/>
        <end position="559"/>
    </location>
</feature>
<evidence type="ECO:0000313" key="15">
    <source>
        <dbReference type="Proteomes" id="UP000254424"/>
    </source>
</evidence>
<evidence type="ECO:0000256" key="5">
    <source>
        <dbReference type="ARBA" id="ARBA00022989"/>
    </source>
</evidence>
<feature type="transmembrane region" description="Helical" evidence="8">
    <location>
        <begin position="21"/>
        <end position="40"/>
    </location>
</feature>
<feature type="transmembrane region" description="Helical" evidence="8">
    <location>
        <begin position="60"/>
        <end position="78"/>
    </location>
</feature>
<reference evidence="12 16" key="2">
    <citation type="submission" date="2018-08" db="EMBL/GenBank/DDBJ databases">
        <title>A genome reference for cultivated species of the human gut microbiota.</title>
        <authorList>
            <person name="Zou Y."/>
            <person name="Xue W."/>
            <person name="Luo G."/>
        </authorList>
    </citation>
    <scope>NUCLEOTIDE SEQUENCE [LARGE SCALE GENOMIC DNA]</scope>
    <source>
        <strain evidence="12 16">AM26-26AC</strain>
    </source>
</reference>
<evidence type="ECO:0000313" key="12">
    <source>
        <dbReference type="EMBL" id="RHF05291.1"/>
    </source>
</evidence>
<dbReference type="GeneID" id="93071502"/>
<dbReference type="RefSeq" id="WP_004290551.1">
    <property type="nucleotide sequence ID" value="NZ_CABKNQ010000018.1"/>
</dbReference>
<feature type="transmembrane region" description="Helical" evidence="8">
    <location>
        <begin position="262"/>
        <end position="287"/>
    </location>
</feature>
<dbReference type="GO" id="GO:0016787">
    <property type="term" value="F:hydrolase activity"/>
    <property type="evidence" value="ECO:0007669"/>
    <property type="project" value="UniProtKB-KW"/>
</dbReference>
<keyword evidence="2" id="KW-0813">Transport</keyword>
<evidence type="ECO:0000256" key="7">
    <source>
        <dbReference type="ARBA" id="ARBA00023136"/>
    </source>
</evidence>
<dbReference type="EMBL" id="CP072227">
    <property type="protein sequence ID" value="QUT46435.1"/>
    <property type="molecule type" value="Genomic_DNA"/>
</dbReference>
<evidence type="ECO:0000313" key="11">
    <source>
        <dbReference type="EMBL" id="QUT46435.1"/>
    </source>
</evidence>
<dbReference type="Proteomes" id="UP000679226">
    <property type="component" value="Chromosome"/>
</dbReference>
<evidence type="ECO:0000313" key="10">
    <source>
        <dbReference type="EMBL" id="NME84915.1"/>
    </source>
</evidence>
<dbReference type="GO" id="GO:0005886">
    <property type="term" value="C:plasma membrane"/>
    <property type="evidence" value="ECO:0007669"/>
    <property type="project" value="UniProtKB-SubCell"/>
</dbReference>
<dbReference type="EMBL" id="UFSX01000001">
    <property type="protein sequence ID" value="SUV29609.1"/>
    <property type="molecule type" value="Genomic_DNA"/>
</dbReference>
<keyword evidence="14" id="KW-0378">Hydrolase</keyword>
<feature type="transmembrane region" description="Helical" evidence="8">
    <location>
        <begin position="449"/>
        <end position="467"/>
    </location>
</feature>
<reference evidence="13 17" key="4">
    <citation type="journal article" date="2019" name="Science, e1252229">
        <title>Invertible promoters mediate bacterial phase variation, antibiotic resistance, and host adaptation in the gut.</title>
        <authorList>
            <person name="Jiang X."/>
            <person name="Hall A.B."/>
            <person name="Arthur T.D."/>
            <person name="Plichta D.R."/>
            <person name="Covington C.T."/>
            <person name="Poyet M."/>
            <person name="Crothers J."/>
            <person name="Moses P.L."/>
            <person name="Tolonen A.C."/>
            <person name="Vlamakis H."/>
            <person name="Alm E.J."/>
            <person name="Xavier R.J."/>
        </authorList>
    </citation>
    <scope>NUCLEOTIDE SEQUENCE [LARGE SCALE GENOMIC DNA]</scope>
    <source>
        <strain evidence="17">bj_0095</strain>
        <strain evidence="13">Bj_0095</strain>
    </source>
</reference>
<dbReference type="Proteomes" id="UP000520291">
    <property type="component" value="Unassembled WGS sequence"/>
</dbReference>
<evidence type="ECO:0000313" key="16">
    <source>
        <dbReference type="Proteomes" id="UP000283538"/>
    </source>
</evidence>
<proteinExistence type="predicted"/>
<evidence type="ECO:0000313" key="18">
    <source>
        <dbReference type="Proteomes" id="UP000335496"/>
    </source>
</evidence>
<feature type="transmembrane region" description="Helical" evidence="8">
    <location>
        <begin position="339"/>
        <end position="360"/>
    </location>
</feature>
<evidence type="ECO:0000313" key="9">
    <source>
        <dbReference type="EMBL" id="KAA5271500.1"/>
    </source>
</evidence>
<keyword evidence="4 8" id="KW-0812">Transmembrane</keyword>
<dbReference type="EMBL" id="RCXL01000025">
    <property type="protein sequence ID" value="RYT70838.1"/>
    <property type="molecule type" value="Genomic_DNA"/>
</dbReference>
<dbReference type="Pfam" id="PF02386">
    <property type="entry name" value="TrkH"/>
    <property type="match status" value="1"/>
</dbReference>
<feature type="transmembrane region" description="Helical" evidence="8">
    <location>
        <begin position="516"/>
        <end position="534"/>
    </location>
</feature>
<gene>
    <name evidence="14" type="primary">ktrB</name>
    <name evidence="12" type="ORF">DW701_14555</name>
    <name evidence="13" type="ORF">EAJ03_14700</name>
    <name evidence="9" type="ORF">F2Z23_14905</name>
    <name evidence="10" type="ORF">HF841_02565</name>
    <name evidence="11" type="ORF">INE88_03264</name>
    <name evidence="14" type="ORF">NCTC11155_01598</name>
</gene>
<dbReference type="GO" id="GO:0030001">
    <property type="term" value="P:metal ion transport"/>
    <property type="evidence" value="ECO:0007669"/>
    <property type="project" value="UniProtKB-ARBA"/>
</dbReference>
<feature type="transmembrane region" description="Helical" evidence="8">
    <location>
        <begin position="571"/>
        <end position="592"/>
    </location>
</feature>
<keyword evidence="3" id="KW-1003">Cell membrane</keyword>
<feature type="transmembrane region" description="Helical" evidence="8">
    <location>
        <begin position="395"/>
        <end position="414"/>
    </location>
</feature>
<dbReference type="AlphaFoldDB" id="A0A380YL78"/>
<reference evidence="11" key="6">
    <citation type="journal article" date="2021" name="PLoS Genet.">
        <title>Mobile Type VI secretion system loci of the gut Bacteroidales display extensive intra-ecosystem transfer, multi-species spread and geographical clustering.</title>
        <authorList>
            <person name="Garcia-Bayona L."/>
            <person name="Coyne M.J."/>
            <person name="Comstock L.E."/>
        </authorList>
    </citation>
    <scope>NUCLEOTIDE SEQUENCE</scope>
    <source>
        <strain evidence="11">CL11T00C20</strain>
    </source>
</reference>
<evidence type="ECO:0000313" key="19">
    <source>
        <dbReference type="Proteomes" id="UP000520291"/>
    </source>
</evidence>
<evidence type="ECO:0000313" key="13">
    <source>
        <dbReference type="EMBL" id="RYT70838.1"/>
    </source>
</evidence>
<name>A0A380YL78_9BACE</name>
<dbReference type="EC" id="3.6.3.14" evidence="14"/>
<keyword evidence="5 8" id="KW-1133">Transmembrane helix</keyword>
<dbReference type="EMBL" id="VVZX01000023">
    <property type="protein sequence ID" value="KAA5271500.1"/>
    <property type="molecule type" value="Genomic_DNA"/>
</dbReference>
<evidence type="ECO:0000256" key="4">
    <source>
        <dbReference type="ARBA" id="ARBA00022692"/>
    </source>
</evidence>
<keyword evidence="7 8" id="KW-0472">Membrane</keyword>
<feature type="transmembrane region" description="Helical" evidence="8">
    <location>
        <begin position="299"/>
        <end position="319"/>
    </location>
</feature>
<evidence type="ECO:0000256" key="3">
    <source>
        <dbReference type="ARBA" id="ARBA00022475"/>
    </source>
</evidence>
<comment type="subcellular location">
    <subcellularLocation>
        <location evidence="1">Cell membrane</location>
        <topology evidence="1">Multi-pass membrane protein</topology>
    </subcellularLocation>
</comment>
<evidence type="ECO:0000256" key="2">
    <source>
        <dbReference type="ARBA" id="ARBA00022448"/>
    </source>
</evidence>
<reference evidence="10 19" key="5">
    <citation type="submission" date="2020-04" db="EMBL/GenBank/DDBJ databases">
        <authorList>
            <person name="Hitch T.C.A."/>
            <person name="Wylensek D."/>
            <person name="Clavel T."/>
        </authorList>
    </citation>
    <scope>NUCLEOTIDE SEQUENCE [LARGE SCALE GENOMIC DNA]</scope>
    <source>
        <strain evidence="10 19">WCA3-601-WT-5E</strain>
    </source>
</reference>
<reference evidence="14 15" key="1">
    <citation type="submission" date="2018-06" db="EMBL/GenBank/DDBJ databases">
        <authorList>
            <consortium name="Pathogen Informatics"/>
            <person name="Doyle S."/>
        </authorList>
    </citation>
    <scope>NUCLEOTIDE SEQUENCE [LARGE SCALE GENOMIC DNA]</scope>
    <source>
        <strain evidence="14 15">NCTC11155</strain>
    </source>
</reference>
<dbReference type="EMBL" id="JABAGL010000003">
    <property type="protein sequence ID" value="NME84915.1"/>
    <property type="molecule type" value="Genomic_DNA"/>
</dbReference>
<dbReference type="Proteomes" id="UP000335496">
    <property type="component" value="Unassembled WGS sequence"/>
</dbReference>
<sequence>MKIYHKFLLYQNKWIYPYVRVALRVMTTLTYLASILLIVGLVYEHGFRISAAEAHQLQRLYHGVWIVFLADISLHIALEYKDTRRTFSRLTWILTFLLYLTLVPVVFHRPEVEGAVQAVWDFLDGRMYHLSLLLVLSFLNLSYGLVRLLGRRTNPSLILAVSFLIIILVGTGLLMLPRSTVSGISWVDSLFISTSAVCVTGLTSVDVASTFTTTGFVIIILLIQIGGLGVMTLTSFFAMFFMGNTSLYNQLVVRDMVSSNSLNSLLSTLVYILGFTLAIEGAGMLAIWSDIHGTMGMDIHEELAFSAFHSISAFCNAGFSTLPGNLGNPLLLAGHHNPFYIYISLLIILGGIGFPILVNFKDIILYHIRRFWRFLRTWEWDGRRFYHLYNLNTRIVLIVTFLLLVFGTLGIALFEWNGSFAGMPVADKWTQAFFNAVCPRTAGFSSVDLAGLGVQTLLLYLILMWIGGGSQSTAGGIKVNAFAVVVLNLVAVLRGTERVEVFGRELSYDSIRRSNATVVMSFGVLFIFIFVISILEPKLSLLTIAFECVSAISTVGSSLNATPLLGDDSKLLVALLMFVGRVGLITLMLGIIKQKKHTKYRYPSGQIIIN</sequence>
<feature type="transmembrane region" description="Helical" evidence="8">
    <location>
        <begin position="479"/>
        <end position="496"/>
    </location>
</feature>
<organism evidence="14 15">
    <name type="scientific">Bacteroides eggerthii</name>
    <dbReference type="NCBI Taxonomy" id="28111"/>
    <lineage>
        <taxon>Bacteria</taxon>
        <taxon>Pseudomonadati</taxon>
        <taxon>Bacteroidota</taxon>
        <taxon>Bacteroidia</taxon>
        <taxon>Bacteroidales</taxon>
        <taxon>Bacteroidaceae</taxon>
        <taxon>Bacteroides</taxon>
    </lineage>
</organism>
<evidence type="ECO:0000256" key="6">
    <source>
        <dbReference type="ARBA" id="ARBA00023065"/>
    </source>
</evidence>
<feature type="transmembrane region" description="Helical" evidence="8">
    <location>
        <begin position="157"/>
        <end position="177"/>
    </location>
</feature>
<dbReference type="Proteomes" id="UP000283538">
    <property type="component" value="Unassembled WGS sequence"/>
</dbReference>
<dbReference type="Proteomes" id="UP000291917">
    <property type="component" value="Unassembled WGS sequence"/>
</dbReference>
<reference evidence="9 18" key="3">
    <citation type="journal article" date="2019" name="Nat. Med.">
        <title>A library of human gut bacterial isolates paired with longitudinal multiomics data enables mechanistic microbiome research.</title>
        <authorList>
            <person name="Poyet M."/>
            <person name="Groussin M."/>
            <person name="Gibbons S.M."/>
            <person name="Avila-Pacheco J."/>
            <person name="Jiang X."/>
            <person name="Kearney S.M."/>
            <person name="Perrotta A.R."/>
            <person name="Berdy B."/>
            <person name="Zhao S."/>
            <person name="Lieberman T.D."/>
            <person name="Swanson P.K."/>
            <person name="Smith M."/>
            <person name="Roesemann S."/>
            <person name="Alexander J.E."/>
            <person name="Rich S.A."/>
            <person name="Livny J."/>
            <person name="Vlamakis H."/>
            <person name="Clish C."/>
            <person name="Bullock K."/>
            <person name="Deik A."/>
            <person name="Scott J."/>
            <person name="Pierce K.A."/>
            <person name="Xavier R.J."/>
            <person name="Alm E.J."/>
        </authorList>
    </citation>
    <scope>NUCLEOTIDE SEQUENCE [LARGE SCALE GENOMIC DNA]</scope>
    <source>
        <strain evidence="9 18">BIOML-A1</strain>
    </source>
</reference>
<dbReference type="KEGG" id="beg:INE88_03264"/>
<protein>
    <submittedName>
        <fullName evidence="11">Cation transport protein</fullName>
    </submittedName>
    <submittedName>
        <fullName evidence="14">H(+)-transporting two-sector ATPase</fullName>
        <ecNumber evidence="14">3.6.3.14</ecNumber>
    </submittedName>
    <submittedName>
        <fullName evidence="9">Potassium transporter</fullName>
    </submittedName>
</protein>
<evidence type="ECO:0000256" key="1">
    <source>
        <dbReference type="ARBA" id="ARBA00004651"/>
    </source>
</evidence>
<dbReference type="OrthoDB" id="9810952at2"/>
<feature type="transmembrane region" description="Helical" evidence="8">
    <location>
        <begin position="183"/>
        <end position="203"/>
    </location>
</feature>
<accession>A0A380YL78</accession>
<dbReference type="PANTHER" id="PTHR32024:SF1">
    <property type="entry name" value="KTR SYSTEM POTASSIUM UPTAKE PROTEIN B"/>
    <property type="match status" value="1"/>
</dbReference>
<dbReference type="InterPro" id="IPR003445">
    <property type="entry name" value="Cat_transpt"/>
</dbReference>
<dbReference type="PANTHER" id="PTHR32024">
    <property type="entry name" value="TRK SYSTEM POTASSIUM UPTAKE PROTEIN TRKG-RELATED"/>
    <property type="match status" value="1"/>
</dbReference>
<evidence type="ECO:0000256" key="8">
    <source>
        <dbReference type="SAM" id="Phobius"/>
    </source>
</evidence>
<evidence type="ECO:0000313" key="14">
    <source>
        <dbReference type="EMBL" id="SUV29609.1"/>
    </source>
</evidence>
<dbReference type="STRING" id="483216.BACEGG_02227"/>
<dbReference type="EMBL" id="QSLA01000019">
    <property type="protein sequence ID" value="RHF05291.1"/>
    <property type="molecule type" value="Genomic_DNA"/>
</dbReference>